<keyword evidence="7 8" id="KW-0472">Membrane</keyword>
<feature type="transmembrane region" description="Helical" evidence="8">
    <location>
        <begin position="326"/>
        <end position="347"/>
    </location>
</feature>
<evidence type="ECO:0000256" key="3">
    <source>
        <dbReference type="ARBA" id="ARBA00022448"/>
    </source>
</evidence>
<feature type="transmembrane region" description="Helical" evidence="8">
    <location>
        <begin position="292"/>
        <end position="314"/>
    </location>
</feature>
<reference evidence="9 10" key="1">
    <citation type="submission" date="2019-03" db="EMBL/GenBank/DDBJ databases">
        <title>Whole genome sequence of Arthrobacter sp JH1-1.</title>
        <authorList>
            <person name="Trinh H.N."/>
        </authorList>
    </citation>
    <scope>NUCLEOTIDE SEQUENCE [LARGE SCALE GENOMIC DNA]</scope>
    <source>
        <strain evidence="9 10">JH1-1</strain>
    </source>
</reference>
<dbReference type="InterPro" id="IPR038665">
    <property type="entry name" value="Voltage-dep_anion_channel_sf"/>
</dbReference>
<dbReference type="PANTHER" id="PTHR31686">
    <property type="match status" value="1"/>
</dbReference>
<evidence type="ECO:0000256" key="5">
    <source>
        <dbReference type="ARBA" id="ARBA00022692"/>
    </source>
</evidence>
<dbReference type="PANTHER" id="PTHR31686:SF1">
    <property type="entry name" value="SULFITE EFFLUX PUMP SSU1"/>
    <property type="match status" value="1"/>
</dbReference>
<keyword evidence="4" id="KW-1003">Cell membrane</keyword>
<proteinExistence type="inferred from homology"/>
<keyword evidence="5 8" id="KW-0812">Transmembrane</keyword>
<feature type="transmembrane region" description="Helical" evidence="8">
    <location>
        <begin position="222"/>
        <end position="240"/>
    </location>
</feature>
<dbReference type="CDD" id="cd09319">
    <property type="entry name" value="TDT_like_1"/>
    <property type="match status" value="1"/>
</dbReference>
<comment type="similarity">
    <text evidence="2">Belongs to the tellurite-resistance/dicarboxylate transporter (TDT) family.</text>
</comment>
<evidence type="ECO:0000313" key="10">
    <source>
        <dbReference type="Proteomes" id="UP000295511"/>
    </source>
</evidence>
<comment type="caution">
    <text evidence="9">The sequence shown here is derived from an EMBL/GenBank/DDBJ whole genome shotgun (WGS) entry which is preliminary data.</text>
</comment>
<dbReference type="Pfam" id="PF03595">
    <property type="entry name" value="SLAC1"/>
    <property type="match status" value="1"/>
</dbReference>
<evidence type="ECO:0000313" key="9">
    <source>
        <dbReference type="EMBL" id="TDF88544.1"/>
    </source>
</evidence>
<sequence>MSAAPDVPGSLGARVSEGIRTLTPGYFALTMASGIISTGLQFEGVPGVSAALLAVCALSYVVLVVLNFVRLVRYPEEMRRDFTDARRAFGFFTFIAGTDVLGVRLGTAGWPGATALLLGVAVVAWLVLGYLVPWTAVLGRDERPLLKDANGSWFVWCVATQSVALGAASVEPLAGPDPRAALALVAVAAWSVGLILYAAVGIFVSLRLMAYRILPEDLRPQYFVAMGAMAISVLAGARIAGLPDAPMVDATRGLVAGSSVVFWSFASWLLPVLLAAGWWRHVIHRAPLAYEAGLWIVIFPLGMYAVAGIYLGQVDRLPLVALIGRIGLWVALPAFLATFAGMTWHLWSTLVRPDDQLRRNTPG</sequence>
<feature type="transmembrane region" description="Helical" evidence="8">
    <location>
        <begin position="89"/>
        <end position="107"/>
    </location>
</feature>
<dbReference type="OrthoDB" id="958273at2"/>
<keyword evidence="10" id="KW-1185">Reference proteome</keyword>
<dbReference type="Proteomes" id="UP000295511">
    <property type="component" value="Unassembled WGS sequence"/>
</dbReference>
<evidence type="ECO:0000256" key="6">
    <source>
        <dbReference type="ARBA" id="ARBA00022989"/>
    </source>
</evidence>
<feature type="transmembrane region" description="Helical" evidence="8">
    <location>
        <begin position="153"/>
        <end position="170"/>
    </location>
</feature>
<feature type="transmembrane region" description="Helical" evidence="8">
    <location>
        <begin position="113"/>
        <end position="132"/>
    </location>
</feature>
<keyword evidence="3" id="KW-0813">Transport</keyword>
<evidence type="ECO:0000256" key="8">
    <source>
        <dbReference type="SAM" id="Phobius"/>
    </source>
</evidence>
<dbReference type="InterPro" id="IPR051629">
    <property type="entry name" value="Sulfite_efflux_TDT"/>
</dbReference>
<evidence type="ECO:0000256" key="2">
    <source>
        <dbReference type="ARBA" id="ARBA00008566"/>
    </source>
</evidence>
<feature type="transmembrane region" description="Helical" evidence="8">
    <location>
        <begin position="182"/>
        <end position="210"/>
    </location>
</feature>
<dbReference type="RefSeq" id="WP_133206730.1">
    <property type="nucleotide sequence ID" value="NZ_SMRU01000045.1"/>
</dbReference>
<dbReference type="EMBL" id="SMRU01000045">
    <property type="protein sequence ID" value="TDF88544.1"/>
    <property type="molecule type" value="Genomic_DNA"/>
</dbReference>
<evidence type="ECO:0000256" key="7">
    <source>
        <dbReference type="ARBA" id="ARBA00023136"/>
    </source>
</evidence>
<keyword evidence="6 8" id="KW-1133">Transmembrane helix</keyword>
<comment type="subcellular location">
    <subcellularLocation>
        <location evidence="1">Cell membrane</location>
        <topology evidence="1">Multi-pass membrane protein</topology>
    </subcellularLocation>
</comment>
<dbReference type="InterPro" id="IPR004695">
    <property type="entry name" value="SLAC1/Mae1/Ssu1/TehA"/>
</dbReference>
<gene>
    <name evidence="9" type="ORF">E1809_23795</name>
</gene>
<organism evidence="9 10">
    <name type="scientific">Arthrobacter terricola</name>
    <dbReference type="NCBI Taxonomy" id="2547396"/>
    <lineage>
        <taxon>Bacteria</taxon>
        <taxon>Bacillati</taxon>
        <taxon>Actinomycetota</taxon>
        <taxon>Actinomycetes</taxon>
        <taxon>Micrococcales</taxon>
        <taxon>Micrococcaceae</taxon>
        <taxon>Arthrobacter</taxon>
    </lineage>
</organism>
<dbReference type="AlphaFoldDB" id="A0A4R5K670"/>
<dbReference type="Gene3D" id="1.50.10.150">
    <property type="entry name" value="Voltage-dependent anion channel"/>
    <property type="match status" value="1"/>
</dbReference>
<feature type="transmembrane region" description="Helical" evidence="8">
    <location>
        <begin position="260"/>
        <end position="280"/>
    </location>
</feature>
<dbReference type="GO" id="GO:0005886">
    <property type="term" value="C:plasma membrane"/>
    <property type="evidence" value="ECO:0007669"/>
    <property type="project" value="UniProtKB-SubCell"/>
</dbReference>
<evidence type="ECO:0000256" key="1">
    <source>
        <dbReference type="ARBA" id="ARBA00004651"/>
    </source>
</evidence>
<protein>
    <submittedName>
        <fullName evidence="9">Tellurite resistance protein permease</fullName>
    </submittedName>
</protein>
<name>A0A4R5K670_9MICC</name>
<evidence type="ECO:0000256" key="4">
    <source>
        <dbReference type="ARBA" id="ARBA00022475"/>
    </source>
</evidence>
<dbReference type="GO" id="GO:0000319">
    <property type="term" value="F:sulfite transmembrane transporter activity"/>
    <property type="evidence" value="ECO:0007669"/>
    <property type="project" value="TreeGrafter"/>
</dbReference>
<accession>A0A4R5K670</accession>
<feature type="transmembrane region" description="Helical" evidence="8">
    <location>
        <begin position="48"/>
        <end position="69"/>
    </location>
</feature>